<proteinExistence type="inferred from homology"/>
<gene>
    <name evidence="7" type="ORF">CLO192961_LOCUS266458</name>
</gene>
<comment type="subcellular location">
    <subcellularLocation>
        <location evidence="1">Membrane</location>
        <topology evidence="1">Multi-pass membrane protein</topology>
    </subcellularLocation>
</comment>
<feature type="transmembrane region" description="Helical" evidence="6">
    <location>
        <begin position="79"/>
        <end position="100"/>
    </location>
</feature>
<organism evidence="7 8">
    <name type="scientific">Bionectria ochroleuca</name>
    <name type="common">Gliocladium roseum</name>
    <dbReference type="NCBI Taxonomy" id="29856"/>
    <lineage>
        <taxon>Eukaryota</taxon>
        <taxon>Fungi</taxon>
        <taxon>Dikarya</taxon>
        <taxon>Ascomycota</taxon>
        <taxon>Pezizomycotina</taxon>
        <taxon>Sordariomycetes</taxon>
        <taxon>Hypocreomycetidae</taxon>
        <taxon>Hypocreales</taxon>
        <taxon>Bionectriaceae</taxon>
        <taxon>Clonostachys</taxon>
    </lineage>
</organism>
<feature type="transmembrane region" description="Helical" evidence="6">
    <location>
        <begin position="281"/>
        <end position="304"/>
    </location>
</feature>
<evidence type="ECO:0000313" key="7">
    <source>
        <dbReference type="EMBL" id="VUC29738.1"/>
    </source>
</evidence>
<keyword evidence="8" id="KW-1185">Reference proteome</keyword>
<feature type="transmembrane region" description="Helical" evidence="6">
    <location>
        <begin position="242"/>
        <end position="261"/>
    </location>
</feature>
<dbReference type="Pfam" id="PF03006">
    <property type="entry name" value="HlyIII"/>
    <property type="match status" value="1"/>
</dbReference>
<dbReference type="PANTHER" id="PTHR20855">
    <property type="entry name" value="ADIPOR/PROGESTIN RECEPTOR-RELATED"/>
    <property type="match status" value="1"/>
</dbReference>
<sequence>MAISQRFSPAQSKGELINLQKRPAQRQANKTRPSLLLASEVPSWYATNSFLRTGYRPVNGSAKLCFKSLLHVHNETVNIYSHLIPTIIAIAYNCSLHIYFRRHFPDAPLVDRLAVHVYLTTSIFCFGVSSIYHTVTCHSKDLSGLWNRWDYGGIIVQTTGSFVSGIHMTFYCEPGLQRLYWNMTGVLGVLSIVIVVNPRFQGNRWRPLRIMTFVAMGLSGLLPIIHATYIYPFAQLNQRAGVGYYAAEGLTLILGTVFYATHFPESWVPEKFDIWGASHQIFHLLVVISAVIHTWSLLSVYAWIYKNSSCLG</sequence>
<name>A0ABY6UF02_BIOOC</name>
<reference evidence="7 8" key="1">
    <citation type="submission" date="2019-06" db="EMBL/GenBank/DDBJ databases">
        <authorList>
            <person name="Broberg M."/>
        </authorList>
    </citation>
    <scope>NUCLEOTIDE SEQUENCE [LARGE SCALE GENOMIC DNA]</scope>
</reference>
<keyword evidence="5 6" id="KW-0472">Membrane</keyword>
<dbReference type="EMBL" id="CABFNS010000809">
    <property type="protein sequence ID" value="VUC29738.1"/>
    <property type="molecule type" value="Genomic_DNA"/>
</dbReference>
<dbReference type="Proteomes" id="UP000766486">
    <property type="component" value="Unassembled WGS sequence"/>
</dbReference>
<evidence type="ECO:0000256" key="3">
    <source>
        <dbReference type="ARBA" id="ARBA00022692"/>
    </source>
</evidence>
<dbReference type="PANTHER" id="PTHR20855:SF52">
    <property type="entry name" value="ADIPONECTIN RECEPTOR PROTEIN"/>
    <property type="match status" value="1"/>
</dbReference>
<evidence type="ECO:0000256" key="1">
    <source>
        <dbReference type="ARBA" id="ARBA00004141"/>
    </source>
</evidence>
<accession>A0ABY6UF02</accession>
<feature type="transmembrane region" description="Helical" evidence="6">
    <location>
        <begin position="112"/>
        <end position="132"/>
    </location>
</feature>
<feature type="transmembrane region" description="Helical" evidence="6">
    <location>
        <begin position="152"/>
        <end position="172"/>
    </location>
</feature>
<evidence type="ECO:0000256" key="4">
    <source>
        <dbReference type="ARBA" id="ARBA00022989"/>
    </source>
</evidence>
<keyword evidence="4 6" id="KW-1133">Transmembrane helix</keyword>
<protein>
    <submittedName>
        <fullName evidence="7">Uncharacterized protein</fullName>
    </submittedName>
</protein>
<keyword evidence="3 6" id="KW-0812">Transmembrane</keyword>
<feature type="transmembrane region" description="Helical" evidence="6">
    <location>
        <begin position="179"/>
        <end position="196"/>
    </location>
</feature>
<evidence type="ECO:0000313" key="8">
    <source>
        <dbReference type="Proteomes" id="UP000766486"/>
    </source>
</evidence>
<evidence type="ECO:0000256" key="6">
    <source>
        <dbReference type="SAM" id="Phobius"/>
    </source>
</evidence>
<feature type="transmembrane region" description="Helical" evidence="6">
    <location>
        <begin position="208"/>
        <end position="230"/>
    </location>
</feature>
<dbReference type="InterPro" id="IPR004254">
    <property type="entry name" value="AdipoR/HlyIII-related"/>
</dbReference>
<evidence type="ECO:0000256" key="5">
    <source>
        <dbReference type="ARBA" id="ARBA00023136"/>
    </source>
</evidence>
<evidence type="ECO:0000256" key="2">
    <source>
        <dbReference type="ARBA" id="ARBA00007018"/>
    </source>
</evidence>
<comment type="similarity">
    <text evidence="2">Belongs to the ADIPOR family.</text>
</comment>
<comment type="caution">
    <text evidence="7">The sequence shown here is derived from an EMBL/GenBank/DDBJ whole genome shotgun (WGS) entry which is preliminary data.</text>
</comment>